<reference evidence="1" key="1">
    <citation type="submission" date="2020-03" db="EMBL/GenBank/DDBJ databases">
        <title>The deep terrestrial virosphere.</title>
        <authorList>
            <person name="Holmfeldt K."/>
            <person name="Nilsson E."/>
            <person name="Simone D."/>
            <person name="Lopez-Fernandez M."/>
            <person name="Wu X."/>
            <person name="de Brujin I."/>
            <person name="Lundin D."/>
            <person name="Andersson A."/>
            <person name="Bertilsson S."/>
            <person name="Dopson M."/>
        </authorList>
    </citation>
    <scope>NUCLEOTIDE SEQUENCE</scope>
    <source>
        <strain evidence="1">TM448B01003</strain>
    </source>
</reference>
<gene>
    <name evidence="1" type="ORF">TM448B01003_0014</name>
</gene>
<organism evidence="1">
    <name type="scientific">viral metagenome</name>
    <dbReference type="NCBI Taxonomy" id="1070528"/>
    <lineage>
        <taxon>unclassified sequences</taxon>
        <taxon>metagenomes</taxon>
        <taxon>organismal metagenomes</taxon>
    </lineage>
</organism>
<dbReference type="AlphaFoldDB" id="A0A6M3XKK9"/>
<dbReference type="EMBL" id="MT144684">
    <property type="protein sequence ID" value="QJH97363.1"/>
    <property type="molecule type" value="Genomic_DNA"/>
</dbReference>
<sequence>MATCPNIQVRSTRIICNDHPEWGTWGVMEDKGLWYEIRGRAGERVLSKTEANKFWSIVKE</sequence>
<protein>
    <submittedName>
        <fullName evidence="1">Uncharacterized protein</fullName>
    </submittedName>
</protein>
<accession>A0A6M3XKK9</accession>
<name>A0A6M3XKK9_9ZZZZ</name>
<proteinExistence type="predicted"/>
<evidence type="ECO:0000313" key="1">
    <source>
        <dbReference type="EMBL" id="QJH97363.1"/>
    </source>
</evidence>